<keyword evidence="3" id="KW-1185">Reference proteome</keyword>
<sequence>MWGDHGSPAHSLSYSFAAVDYGVLFIWPPLGMPMTLIDMFAAWQGSFGKHRNIAFWKAVSNCILWCLLQEWNTRSFEGCERNILEIKAFFLCTLLDWSVVFLSLPLVFLSHTCLIIVF</sequence>
<dbReference type="AlphaFoldDB" id="A0AAW2DQY6"/>
<evidence type="ECO:0000313" key="2">
    <source>
        <dbReference type="EMBL" id="KAL0011431.1"/>
    </source>
</evidence>
<dbReference type="Proteomes" id="UP001459277">
    <property type="component" value="Unassembled WGS sequence"/>
</dbReference>
<feature type="transmembrane region" description="Helical" evidence="1">
    <location>
        <begin position="88"/>
        <end position="117"/>
    </location>
</feature>
<accession>A0AAW2DQY6</accession>
<evidence type="ECO:0000313" key="3">
    <source>
        <dbReference type="Proteomes" id="UP001459277"/>
    </source>
</evidence>
<evidence type="ECO:0000256" key="1">
    <source>
        <dbReference type="SAM" id="Phobius"/>
    </source>
</evidence>
<reference evidence="2 3" key="1">
    <citation type="submission" date="2024-01" db="EMBL/GenBank/DDBJ databases">
        <title>A telomere-to-telomere, gap-free genome of sweet tea (Lithocarpus litseifolius).</title>
        <authorList>
            <person name="Zhou J."/>
        </authorList>
    </citation>
    <scope>NUCLEOTIDE SEQUENCE [LARGE SCALE GENOMIC DNA]</scope>
    <source>
        <strain evidence="2">Zhou-2022a</strain>
        <tissue evidence="2">Leaf</tissue>
    </source>
</reference>
<protein>
    <submittedName>
        <fullName evidence="2">Uncharacterized protein</fullName>
    </submittedName>
</protein>
<keyword evidence="1" id="KW-0472">Membrane</keyword>
<gene>
    <name evidence="2" type="ORF">SO802_006539</name>
</gene>
<keyword evidence="1" id="KW-0812">Transmembrane</keyword>
<dbReference type="EMBL" id="JAZDWU010000002">
    <property type="protein sequence ID" value="KAL0011431.1"/>
    <property type="molecule type" value="Genomic_DNA"/>
</dbReference>
<comment type="caution">
    <text evidence="2">The sequence shown here is derived from an EMBL/GenBank/DDBJ whole genome shotgun (WGS) entry which is preliminary data.</text>
</comment>
<organism evidence="2 3">
    <name type="scientific">Lithocarpus litseifolius</name>
    <dbReference type="NCBI Taxonomy" id="425828"/>
    <lineage>
        <taxon>Eukaryota</taxon>
        <taxon>Viridiplantae</taxon>
        <taxon>Streptophyta</taxon>
        <taxon>Embryophyta</taxon>
        <taxon>Tracheophyta</taxon>
        <taxon>Spermatophyta</taxon>
        <taxon>Magnoliopsida</taxon>
        <taxon>eudicotyledons</taxon>
        <taxon>Gunneridae</taxon>
        <taxon>Pentapetalae</taxon>
        <taxon>rosids</taxon>
        <taxon>fabids</taxon>
        <taxon>Fagales</taxon>
        <taxon>Fagaceae</taxon>
        <taxon>Lithocarpus</taxon>
    </lineage>
</organism>
<proteinExistence type="predicted"/>
<keyword evidence="1" id="KW-1133">Transmembrane helix</keyword>
<name>A0AAW2DQY6_9ROSI</name>